<dbReference type="CDD" id="cd01109">
    <property type="entry name" value="HTH_YyaN"/>
    <property type="match status" value="1"/>
</dbReference>
<accession>A0A366JM62</accession>
<feature type="domain" description="HTH merR-type" evidence="2">
    <location>
        <begin position="2"/>
        <end position="71"/>
    </location>
</feature>
<keyword evidence="1 3" id="KW-0238">DNA-binding</keyword>
<comment type="caution">
    <text evidence="3">The sequence shown here is derived from an EMBL/GenBank/DDBJ whole genome shotgun (WGS) entry which is preliminary data.</text>
</comment>
<dbReference type="Gene3D" id="1.10.1660.10">
    <property type="match status" value="1"/>
</dbReference>
<evidence type="ECO:0000313" key="3">
    <source>
        <dbReference type="EMBL" id="RBP88681.1"/>
    </source>
</evidence>
<dbReference type="GO" id="GO:0003677">
    <property type="term" value="F:DNA binding"/>
    <property type="evidence" value="ECO:0007669"/>
    <property type="project" value="UniProtKB-KW"/>
</dbReference>
<gene>
    <name evidence="3" type="ORF">DFO70_1134</name>
</gene>
<dbReference type="InterPro" id="IPR047057">
    <property type="entry name" value="MerR_fam"/>
</dbReference>
<dbReference type="EMBL" id="QNSF01000013">
    <property type="protein sequence ID" value="RBP88681.1"/>
    <property type="molecule type" value="Genomic_DNA"/>
</dbReference>
<protein>
    <submittedName>
        <fullName evidence="3">DNA-binding transcriptional MerR regulator</fullName>
    </submittedName>
</protein>
<dbReference type="RefSeq" id="WP_166672542.1">
    <property type="nucleotide sequence ID" value="NZ_QNSF01000013.1"/>
</dbReference>
<dbReference type="PANTHER" id="PTHR30204">
    <property type="entry name" value="REDOX-CYCLING DRUG-SENSING TRANSCRIPTIONAL ACTIVATOR SOXR"/>
    <property type="match status" value="1"/>
</dbReference>
<dbReference type="SUPFAM" id="SSF46955">
    <property type="entry name" value="Putative DNA-binding domain"/>
    <property type="match status" value="1"/>
</dbReference>
<proteinExistence type="predicted"/>
<dbReference type="AlphaFoldDB" id="A0A366JM62"/>
<dbReference type="Proteomes" id="UP000252731">
    <property type="component" value="Unassembled WGS sequence"/>
</dbReference>
<dbReference type="InterPro" id="IPR009061">
    <property type="entry name" value="DNA-bd_dom_put_sf"/>
</dbReference>
<evidence type="ECO:0000256" key="1">
    <source>
        <dbReference type="ARBA" id="ARBA00023125"/>
    </source>
</evidence>
<dbReference type="PRINTS" id="PR00040">
    <property type="entry name" value="HTHMERR"/>
</dbReference>
<evidence type="ECO:0000259" key="2">
    <source>
        <dbReference type="PROSITE" id="PS50937"/>
    </source>
</evidence>
<name>A0A366JM62_CYTFI</name>
<dbReference type="SMART" id="SM00422">
    <property type="entry name" value="HTH_MERR"/>
    <property type="match status" value="1"/>
</dbReference>
<dbReference type="InterPro" id="IPR000551">
    <property type="entry name" value="MerR-type_HTH_dom"/>
</dbReference>
<reference evidence="3 4" key="1">
    <citation type="submission" date="2018-06" db="EMBL/GenBank/DDBJ databases">
        <title>Freshwater and sediment microbial communities from various areas in North America, analyzing microbe dynamics in response to fracking.</title>
        <authorList>
            <person name="Lamendella R."/>
        </authorList>
    </citation>
    <scope>NUCLEOTIDE SEQUENCE [LARGE SCALE GENOMIC DNA]</scope>
    <source>
        <strain evidence="3 4">14_TX</strain>
    </source>
</reference>
<dbReference type="PROSITE" id="PS50937">
    <property type="entry name" value="HTH_MERR_2"/>
    <property type="match status" value="1"/>
</dbReference>
<organism evidence="3 4">
    <name type="scientific">Cytobacillus firmus</name>
    <name type="common">Bacillus firmus</name>
    <dbReference type="NCBI Taxonomy" id="1399"/>
    <lineage>
        <taxon>Bacteria</taxon>
        <taxon>Bacillati</taxon>
        <taxon>Bacillota</taxon>
        <taxon>Bacilli</taxon>
        <taxon>Bacillales</taxon>
        <taxon>Bacillaceae</taxon>
        <taxon>Cytobacillus</taxon>
    </lineage>
</organism>
<dbReference type="Pfam" id="PF13411">
    <property type="entry name" value="MerR_1"/>
    <property type="match status" value="1"/>
</dbReference>
<sequence>MKYSINEVSKKFGLSIHTLRYYDKEGLMPFLERDRTGNRVFSETDLNWISMICCLKNTGMPIKEIKQYADWCTQGMQTINERKVMLTNHRKKVLMQLEDLKKDLNLIDSKIEVYDNPELAQKMYGGLEKQ</sequence>
<evidence type="ECO:0000313" key="4">
    <source>
        <dbReference type="Proteomes" id="UP000252731"/>
    </source>
</evidence>
<keyword evidence="4" id="KW-1185">Reference proteome</keyword>
<dbReference type="GO" id="GO:0003700">
    <property type="term" value="F:DNA-binding transcription factor activity"/>
    <property type="evidence" value="ECO:0007669"/>
    <property type="project" value="InterPro"/>
</dbReference>
<dbReference type="PANTHER" id="PTHR30204:SF82">
    <property type="entry name" value="TRANSCRIPTIONAL REGULATOR, MERR FAMILY"/>
    <property type="match status" value="1"/>
</dbReference>